<dbReference type="HOGENOM" id="CLU_115284_0_0_10"/>
<gene>
    <name evidence="1" type="ORF">HMPREF1536_03838</name>
</gene>
<dbReference type="AlphaFoldDB" id="A0A0F5J8N5"/>
<dbReference type="Proteomes" id="UP000033035">
    <property type="component" value="Unassembled WGS sequence"/>
</dbReference>
<keyword evidence="2" id="KW-1185">Reference proteome</keyword>
<dbReference type="PATRIC" id="fig|1203610.3.peg.3913"/>
<organism evidence="1 2">
    <name type="scientific">Parabacteroides gordonii MS-1 = DSM 23371</name>
    <dbReference type="NCBI Taxonomy" id="1203610"/>
    <lineage>
        <taxon>Bacteria</taxon>
        <taxon>Pseudomonadati</taxon>
        <taxon>Bacteroidota</taxon>
        <taxon>Bacteroidia</taxon>
        <taxon>Bacteroidales</taxon>
        <taxon>Tannerellaceae</taxon>
        <taxon>Parabacteroides</taxon>
    </lineage>
</organism>
<dbReference type="InterPro" id="IPR045724">
    <property type="entry name" value="DUF6078"/>
</dbReference>
<reference evidence="1 2" key="1">
    <citation type="submission" date="2013-04" db="EMBL/GenBank/DDBJ databases">
        <title>The Genome Sequence of Parabacteroides gordonii DSM 23371.</title>
        <authorList>
            <consortium name="The Broad Institute Genomics Platform"/>
            <person name="Earl A."/>
            <person name="Ward D."/>
            <person name="Feldgarden M."/>
            <person name="Gevers D."/>
            <person name="Martens E."/>
            <person name="Sakamoto M."/>
            <person name="Benno Y."/>
            <person name="Suzuki N."/>
            <person name="Matsunaga N."/>
            <person name="Koshihara K."/>
            <person name="Seki M."/>
            <person name="Komiya H."/>
            <person name="Walker B."/>
            <person name="Young S."/>
            <person name="Zeng Q."/>
            <person name="Gargeya S."/>
            <person name="Fitzgerald M."/>
            <person name="Haas B."/>
            <person name="Abouelleil A."/>
            <person name="Allen A.W."/>
            <person name="Alvarado L."/>
            <person name="Arachchi H.M."/>
            <person name="Berlin A.M."/>
            <person name="Chapman S.B."/>
            <person name="Gainer-Dewar J."/>
            <person name="Goldberg J."/>
            <person name="Griggs A."/>
            <person name="Gujja S."/>
            <person name="Hansen M."/>
            <person name="Howarth C."/>
            <person name="Imamovic A."/>
            <person name="Ireland A."/>
            <person name="Larimer J."/>
            <person name="McCowan C."/>
            <person name="Murphy C."/>
            <person name="Pearson M."/>
            <person name="Poon T.W."/>
            <person name="Priest M."/>
            <person name="Roberts A."/>
            <person name="Saif S."/>
            <person name="Shea T."/>
            <person name="Sisk P."/>
            <person name="Sykes S."/>
            <person name="Wortman J."/>
            <person name="Nusbaum C."/>
            <person name="Birren B."/>
        </authorList>
    </citation>
    <scope>NUCLEOTIDE SEQUENCE [LARGE SCALE GENOMIC DNA]</scope>
    <source>
        <strain evidence="1 2">MS-1</strain>
    </source>
</reference>
<comment type="caution">
    <text evidence="1">The sequence shown here is derived from an EMBL/GenBank/DDBJ whole genome shotgun (WGS) entry which is preliminary data.</text>
</comment>
<evidence type="ECO:0000313" key="2">
    <source>
        <dbReference type="Proteomes" id="UP000033035"/>
    </source>
</evidence>
<dbReference type="EMBL" id="AQHW01000017">
    <property type="protein sequence ID" value="KKB54256.1"/>
    <property type="molecule type" value="Genomic_DNA"/>
</dbReference>
<proteinExistence type="predicted"/>
<dbReference type="RefSeq" id="WP_028728317.1">
    <property type="nucleotide sequence ID" value="NZ_AUAE01000029.1"/>
</dbReference>
<protein>
    <submittedName>
        <fullName evidence="1">Uncharacterized protein</fullName>
    </submittedName>
</protein>
<accession>A0A0F5J8N5</accession>
<evidence type="ECO:0000313" key="1">
    <source>
        <dbReference type="EMBL" id="KKB54256.1"/>
    </source>
</evidence>
<name>A0A0F5J8N5_9BACT</name>
<sequence length="144" mass="16489">MDKPFDYSEVPFNFGLCAAESCPNAATCLRQIAFKYVPEEVIFPSILNPRIIAKTKGKCKYYRPDTKIRLAKGFMRTVNALTLCEADSFRSRMIALLGRKNYYLKRKGGAPLSPTEQQRIVAIAKHSGVVLDEYFDEYIESYNW</sequence>
<dbReference type="Pfam" id="PF19555">
    <property type="entry name" value="DUF6078"/>
    <property type="match status" value="1"/>
</dbReference>